<dbReference type="AlphaFoldDB" id="A0A167TCF4"/>
<evidence type="ECO:0000313" key="2">
    <source>
        <dbReference type="EMBL" id="OAA60453.1"/>
    </source>
</evidence>
<keyword evidence="1" id="KW-1133">Transmembrane helix</keyword>
<name>A0A167TCF4_9HYPO</name>
<keyword evidence="1" id="KW-0472">Membrane</keyword>
<comment type="caution">
    <text evidence="2">The sequence shown here is derived from an EMBL/GenBank/DDBJ whole genome shotgun (WGS) entry which is preliminary data.</text>
</comment>
<sequence>MQENDVIALIIILLFLFLSVIAFAIYREGQGAGVRKSRTAEGLPLSGVFPLE</sequence>
<protein>
    <submittedName>
        <fullName evidence="2">Uncharacterized protein</fullName>
    </submittedName>
</protein>
<evidence type="ECO:0000256" key="1">
    <source>
        <dbReference type="SAM" id="Phobius"/>
    </source>
</evidence>
<accession>A0A167TCF4</accession>
<dbReference type="EMBL" id="AZHD01000009">
    <property type="protein sequence ID" value="OAA60453.1"/>
    <property type="molecule type" value="Genomic_DNA"/>
</dbReference>
<feature type="transmembrane region" description="Helical" evidence="1">
    <location>
        <begin position="6"/>
        <end position="26"/>
    </location>
</feature>
<keyword evidence="3" id="KW-1185">Reference proteome</keyword>
<evidence type="ECO:0000313" key="3">
    <source>
        <dbReference type="Proteomes" id="UP000076874"/>
    </source>
</evidence>
<proteinExistence type="predicted"/>
<gene>
    <name evidence="2" type="ORF">SPI_05577</name>
</gene>
<dbReference type="Proteomes" id="UP000076874">
    <property type="component" value="Unassembled WGS sequence"/>
</dbReference>
<reference evidence="2 3" key="1">
    <citation type="journal article" date="2016" name="Genome Biol. Evol.">
        <title>Divergent and convergent evolution of fungal pathogenicity.</title>
        <authorList>
            <person name="Shang Y."/>
            <person name="Xiao G."/>
            <person name="Zheng P."/>
            <person name="Cen K."/>
            <person name="Zhan S."/>
            <person name="Wang C."/>
        </authorList>
    </citation>
    <scope>NUCLEOTIDE SEQUENCE [LARGE SCALE GENOMIC DNA]</scope>
    <source>
        <strain evidence="2 3">RCEF 264</strain>
    </source>
</reference>
<organism evidence="2 3">
    <name type="scientific">Niveomyces insectorum RCEF 264</name>
    <dbReference type="NCBI Taxonomy" id="1081102"/>
    <lineage>
        <taxon>Eukaryota</taxon>
        <taxon>Fungi</taxon>
        <taxon>Dikarya</taxon>
        <taxon>Ascomycota</taxon>
        <taxon>Pezizomycotina</taxon>
        <taxon>Sordariomycetes</taxon>
        <taxon>Hypocreomycetidae</taxon>
        <taxon>Hypocreales</taxon>
        <taxon>Cordycipitaceae</taxon>
        <taxon>Niveomyces</taxon>
    </lineage>
</organism>
<keyword evidence="1" id="KW-0812">Transmembrane</keyword>